<evidence type="ECO:0000313" key="2">
    <source>
        <dbReference type="Proteomes" id="UP000182658"/>
    </source>
</evidence>
<sequence>MPPGLSSNIDFRHAEVWIVCCLRLSTARAAVPGDTFECSCEGDEAESLRDLGRRAFLALTSIVDLVGEDMEDGTVGTCWRGVSAVKAAPFAISKNAKRKFGVVATTRETRRSRTDGFKAAPAALQQRVVDEQEEQRKVWEKHERQPEAQVTRSRHWRQISIIATRSTCLVPLHQL</sequence>
<organism evidence="1 2">
    <name type="scientific">Coniochaeta ligniaria NRRL 30616</name>
    <dbReference type="NCBI Taxonomy" id="1408157"/>
    <lineage>
        <taxon>Eukaryota</taxon>
        <taxon>Fungi</taxon>
        <taxon>Dikarya</taxon>
        <taxon>Ascomycota</taxon>
        <taxon>Pezizomycotina</taxon>
        <taxon>Sordariomycetes</taxon>
        <taxon>Sordariomycetidae</taxon>
        <taxon>Coniochaetales</taxon>
        <taxon>Coniochaetaceae</taxon>
        <taxon>Coniochaeta</taxon>
    </lineage>
</organism>
<proteinExistence type="predicted"/>
<name>A0A1J7I9W8_9PEZI</name>
<dbReference type="EMBL" id="KV875104">
    <property type="protein sequence ID" value="OIW24246.1"/>
    <property type="molecule type" value="Genomic_DNA"/>
</dbReference>
<reference evidence="1 2" key="1">
    <citation type="submission" date="2016-10" db="EMBL/GenBank/DDBJ databases">
        <title>Draft genome sequence of Coniochaeta ligniaria NRRL30616, a lignocellulolytic fungus for bioabatement of inhibitors in plant biomass hydrolysates.</title>
        <authorList>
            <consortium name="DOE Joint Genome Institute"/>
            <person name="Jimenez D.J."/>
            <person name="Hector R.E."/>
            <person name="Riley R."/>
            <person name="Sun H."/>
            <person name="Grigoriev I.V."/>
            <person name="Van Elsas J.D."/>
            <person name="Nichols N.N."/>
        </authorList>
    </citation>
    <scope>NUCLEOTIDE SEQUENCE [LARGE SCALE GENOMIC DNA]</scope>
    <source>
        <strain evidence="1 2">NRRL 30616</strain>
    </source>
</reference>
<gene>
    <name evidence="1" type="ORF">CONLIGDRAFT_685865</name>
</gene>
<keyword evidence="2" id="KW-1185">Reference proteome</keyword>
<dbReference type="Proteomes" id="UP000182658">
    <property type="component" value="Unassembled WGS sequence"/>
</dbReference>
<evidence type="ECO:0000313" key="1">
    <source>
        <dbReference type="EMBL" id="OIW24246.1"/>
    </source>
</evidence>
<accession>A0A1J7I9W8</accession>
<dbReference type="AlphaFoldDB" id="A0A1J7I9W8"/>
<dbReference type="InParanoid" id="A0A1J7I9W8"/>
<protein>
    <submittedName>
        <fullName evidence="1">Uncharacterized protein</fullName>
    </submittedName>
</protein>